<name>A0A849VMU2_9HYPH</name>
<evidence type="ECO:0000313" key="1">
    <source>
        <dbReference type="EMBL" id="NTS30716.1"/>
    </source>
</evidence>
<dbReference type="AlphaFoldDB" id="A0A849VMU2"/>
<dbReference type="Proteomes" id="UP000550508">
    <property type="component" value="Unassembled WGS sequence"/>
</dbReference>
<gene>
    <name evidence="1" type="ORF">HQ945_05575</name>
</gene>
<dbReference type="GO" id="GO:0003677">
    <property type="term" value="F:DNA binding"/>
    <property type="evidence" value="ECO:0007669"/>
    <property type="project" value="UniProtKB-KW"/>
</dbReference>
<protein>
    <submittedName>
        <fullName evidence="1">MmcQ/YjbR family DNA-binding protein</fullName>
    </submittedName>
</protein>
<dbReference type="Pfam" id="PF04237">
    <property type="entry name" value="YjbR"/>
    <property type="match status" value="1"/>
</dbReference>
<dbReference type="EMBL" id="JABUMX010000001">
    <property type="protein sequence ID" value="NTS30716.1"/>
    <property type="molecule type" value="Genomic_DNA"/>
</dbReference>
<keyword evidence="1" id="KW-0238">DNA-binding</keyword>
<evidence type="ECO:0000313" key="2">
    <source>
        <dbReference type="Proteomes" id="UP000550508"/>
    </source>
</evidence>
<dbReference type="SUPFAM" id="SSF142906">
    <property type="entry name" value="YjbR-like"/>
    <property type="match status" value="1"/>
</dbReference>
<accession>A0A849VMU2</accession>
<dbReference type="RefSeq" id="WP_162737104.1">
    <property type="nucleotide sequence ID" value="NZ_JABUMX010000001.1"/>
</dbReference>
<organism evidence="1 2">
    <name type="scientific">Phyllobacterium pellucidum</name>
    <dbReference type="NCBI Taxonomy" id="2740464"/>
    <lineage>
        <taxon>Bacteria</taxon>
        <taxon>Pseudomonadati</taxon>
        <taxon>Pseudomonadota</taxon>
        <taxon>Alphaproteobacteria</taxon>
        <taxon>Hyphomicrobiales</taxon>
        <taxon>Phyllobacteriaceae</taxon>
        <taxon>Phyllobacterium</taxon>
    </lineage>
</organism>
<comment type="caution">
    <text evidence="1">The sequence shown here is derived from an EMBL/GenBank/DDBJ whole genome shotgun (WGS) entry which is preliminary data.</text>
</comment>
<dbReference type="InterPro" id="IPR038056">
    <property type="entry name" value="YjbR-like_sf"/>
</dbReference>
<reference evidence="1 2" key="1">
    <citation type="submission" date="2020-05" db="EMBL/GenBank/DDBJ databases">
        <authorList>
            <person name="Kim M.K."/>
        </authorList>
    </citation>
    <scope>NUCLEOTIDE SEQUENCE [LARGE SCALE GENOMIC DNA]</scope>
    <source>
        <strain evidence="1 2">BT25</strain>
    </source>
</reference>
<sequence>MMTLEAFAAMAHSFPESTQSSHFGTTDFRVSNKIFATLRPEKLRGVLMLTRDDQAMMRETSADMFEPVPGGWGEKGATFVILAMAEPDVVRHAMAMAWRKAAPKSVSARHQL</sequence>
<proteinExistence type="predicted"/>
<keyword evidence="2" id="KW-1185">Reference proteome</keyword>
<dbReference type="InterPro" id="IPR058532">
    <property type="entry name" value="YjbR/MT2646/Rv2570-like"/>
</dbReference>